<name>A0A161VZJ6_LACLC</name>
<dbReference type="RefSeq" id="WP_231105856.1">
    <property type="nucleotide sequence ID" value="NZ_LIYF01000046.1"/>
</dbReference>
<sequence>MKSEAYELHTYFPIDGDRNRIPVNDVIVDKKLGLKLMNGVYWNYEAAPTFAIAGGTGAGKQSF</sequence>
<evidence type="ECO:0000313" key="2">
    <source>
        <dbReference type="Proteomes" id="UP000076519"/>
    </source>
</evidence>
<gene>
    <name evidence="1" type="ORF">AB996_2275</name>
</gene>
<dbReference type="Proteomes" id="UP000076519">
    <property type="component" value="Unassembled WGS sequence"/>
</dbReference>
<accession>A0A161VZJ6</accession>
<dbReference type="EMBL" id="LIYF01000046">
    <property type="protein sequence ID" value="KZK04789.1"/>
    <property type="molecule type" value="Genomic_DNA"/>
</dbReference>
<proteinExistence type="predicted"/>
<comment type="caution">
    <text evidence="1">The sequence shown here is derived from an EMBL/GenBank/DDBJ whole genome shotgun (WGS) entry which is preliminary data.</text>
</comment>
<dbReference type="AlphaFoldDB" id="A0A161VZJ6"/>
<dbReference type="PATRIC" id="fig|1359.32.peg.941"/>
<protein>
    <submittedName>
        <fullName evidence="1">Uncharacterized protein</fullName>
    </submittedName>
</protein>
<evidence type="ECO:0000313" key="1">
    <source>
        <dbReference type="EMBL" id="KZK04789.1"/>
    </source>
</evidence>
<organism evidence="1 2">
    <name type="scientific">Lactococcus lactis subsp. cremoris</name>
    <name type="common">Streptococcus cremoris</name>
    <dbReference type="NCBI Taxonomy" id="1359"/>
    <lineage>
        <taxon>Bacteria</taxon>
        <taxon>Bacillati</taxon>
        <taxon>Bacillota</taxon>
        <taxon>Bacilli</taxon>
        <taxon>Lactobacillales</taxon>
        <taxon>Streptococcaceae</taxon>
        <taxon>Lactococcus</taxon>
    </lineage>
</organism>
<reference evidence="1 2" key="1">
    <citation type="submission" date="2015-08" db="EMBL/GenBank/DDBJ databases">
        <title>Draft Genome Sequences of 11 Lactococcus lactis subspecies cremoris strains.</title>
        <authorList>
            <person name="Wels M."/>
            <person name="Backus L."/>
            <person name="Boekhorst J."/>
            <person name="Dijkstra A."/>
            <person name="Beerthuizen M."/>
            <person name="Siezen R."/>
            <person name="Bachmann H."/>
            <person name="Van Hijum S."/>
        </authorList>
    </citation>
    <scope>NUCLEOTIDE SEQUENCE [LARGE SCALE GENOMIC DNA]</scope>
    <source>
        <strain evidence="1 2">KW10</strain>
    </source>
</reference>